<dbReference type="SUPFAM" id="SSF141868">
    <property type="entry name" value="EAL domain-like"/>
    <property type="match status" value="1"/>
</dbReference>
<proteinExistence type="predicted"/>
<gene>
    <name evidence="2" type="ordered locus">ESA_01854</name>
</gene>
<organism evidence="2 3">
    <name type="scientific">Cronobacter sakazakii (strain ATCC BAA-894)</name>
    <name type="common">Enterobacter sakazakii</name>
    <dbReference type="NCBI Taxonomy" id="290339"/>
    <lineage>
        <taxon>Bacteria</taxon>
        <taxon>Pseudomonadati</taxon>
        <taxon>Pseudomonadota</taxon>
        <taxon>Gammaproteobacteria</taxon>
        <taxon>Enterobacterales</taxon>
        <taxon>Enterobacteriaceae</taxon>
        <taxon>Cronobacter</taxon>
    </lineage>
</organism>
<dbReference type="HOGENOM" id="CLU_044951_2_0_6"/>
<dbReference type="PROSITE" id="PS51833">
    <property type="entry name" value="HDOD"/>
    <property type="match status" value="1"/>
</dbReference>
<dbReference type="Gene3D" id="1.10.3210.10">
    <property type="entry name" value="Hypothetical protein af1432"/>
    <property type="match status" value="1"/>
</dbReference>
<dbReference type="KEGG" id="esa:ESA_01854"/>
<evidence type="ECO:0000313" key="3">
    <source>
        <dbReference type="Proteomes" id="UP000000260"/>
    </source>
</evidence>
<name>A7MK93_CROS8</name>
<dbReference type="InterPro" id="IPR001633">
    <property type="entry name" value="EAL_dom"/>
</dbReference>
<dbReference type="AlphaFoldDB" id="A7MK93"/>
<dbReference type="EMBL" id="CP000783">
    <property type="protein sequence ID" value="ABU77108.1"/>
    <property type="molecule type" value="Genomic_DNA"/>
</dbReference>
<dbReference type="SMART" id="SM00052">
    <property type="entry name" value="EAL"/>
    <property type="match status" value="1"/>
</dbReference>
<dbReference type="InterPro" id="IPR013976">
    <property type="entry name" value="HDOD"/>
</dbReference>
<dbReference type="InterPro" id="IPR052340">
    <property type="entry name" value="RNase_Y/CdgJ"/>
</dbReference>
<dbReference type="PANTHER" id="PTHR33525:SF4">
    <property type="entry name" value="CYCLIC DI-GMP PHOSPHODIESTERASE CDGJ"/>
    <property type="match status" value="1"/>
</dbReference>
<feature type="domain" description="HDOD" evidence="1">
    <location>
        <begin position="275"/>
        <end position="465"/>
    </location>
</feature>
<dbReference type="PANTHER" id="PTHR33525">
    <property type="match status" value="1"/>
</dbReference>
<dbReference type="Gene3D" id="3.20.20.450">
    <property type="entry name" value="EAL domain"/>
    <property type="match status" value="1"/>
</dbReference>
<reference evidence="2 3" key="1">
    <citation type="journal article" date="2010" name="PLoS ONE">
        <title>Genome sequence of Cronobacter sakazakii BAA-894 and comparative genomic hybridization analysis with other Cronobacter species.</title>
        <authorList>
            <person name="Kucerova E."/>
            <person name="Clifton S.W."/>
            <person name="Xia X.Q."/>
            <person name="Long F."/>
            <person name="Porwollik S."/>
            <person name="Fulton L."/>
            <person name="Fronick C."/>
            <person name="Minx P."/>
            <person name="Kyung K."/>
            <person name="Warren W."/>
            <person name="Fulton R."/>
            <person name="Feng D."/>
            <person name="Wollam A."/>
            <person name="Shah N."/>
            <person name="Bhonagiri V."/>
            <person name="Nash W.E."/>
            <person name="Hallsworth-Pepin K."/>
            <person name="Wilson R.K."/>
            <person name="McClelland M."/>
            <person name="Forsythe S.J."/>
        </authorList>
    </citation>
    <scope>NUCLEOTIDE SEQUENCE [LARGE SCALE GENOMIC DNA]</scope>
    <source>
        <strain evidence="2 3">ATCC BAA-894</strain>
    </source>
</reference>
<keyword evidence="3" id="KW-1185">Reference proteome</keyword>
<dbReference type="Pfam" id="PF08668">
    <property type="entry name" value="HDOD"/>
    <property type="match status" value="1"/>
</dbReference>
<evidence type="ECO:0000313" key="2">
    <source>
        <dbReference type="EMBL" id="ABU77108.1"/>
    </source>
</evidence>
<dbReference type="SUPFAM" id="SSF109604">
    <property type="entry name" value="HD-domain/PDEase-like"/>
    <property type="match status" value="1"/>
</dbReference>
<protein>
    <recommendedName>
        <fullName evidence="1">HDOD domain-containing protein</fullName>
    </recommendedName>
</protein>
<dbReference type="InterPro" id="IPR035919">
    <property type="entry name" value="EAL_sf"/>
</dbReference>
<sequence length="481" mass="55282">MRSRIYAQESLPHADKHLIKPRLKGRDRRKRNTSGAYAWLAVLPAECRKSVSRNVLVPVEQAAQRCNGRRKTKPEVEMYSFIARQPIFDASLNTVAYELLYRDGLTNAFPPVTAEFATSQLLADHFLVTPLQRLSGKHTSFINFPYEMIVNGLAQSLPRQNVVIEILENSVPDNALFTTVRAMYEEGYCFALDDFTLESEWSRFLPYISVIKFDIQSTSVEQINAFLKAHPNLRCKLLAEKVERREELEQYQKLGFHLFQGYFYSKPELIKTKKLPEQKVFILELIREVNAARPDMAKIEKLISRDVAITYKLMRYVNNIKYQHNYHANAESLPFRSIFAFLGLYELKRFITILAVTHISDPSVSELYNVSLVYGRFCELAAHRIGGVSEDDAFIAGLFSRLDAIMDIPMDALLEQIYVSKEVKKALINREGVPGTLVRLCEAFERADWPQVVEVAQELNLSERDIIDMTHEAVKWGDTII</sequence>
<dbReference type="Proteomes" id="UP000000260">
    <property type="component" value="Chromosome"/>
</dbReference>
<evidence type="ECO:0000259" key="1">
    <source>
        <dbReference type="PROSITE" id="PS51833"/>
    </source>
</evidence>
<dbReference type="Pfam" id="PF00563">
    <property type="entry name" value="EAL"/>
    <property type="match status" value="1"/>
</dbReference>
<accession>A7MK93</accession>